<proteinExistence type="predicted"/>
<comment type="caution">
    <text evidence="1">The sequence shown here is derived from an EMBL/GenBank/DDBJ whole genome shotgun (WGS) entry which is preliminary data.</text>
</comment>
<dbReference type="EMBL" id="JAPFRF010000007">
    <property type="protein sequence ID" value="KAJ7326887.1"/>
    <property type="molecule type" value="Genomic_DNA"/>
</dbReference>
<sequence length="122" mass="14032">MIASESKTNLECKTQVWSDCLTKFGLHLIVKKMEYLMSDPNEYGTIQINDTDPPRTEKFKYLCSIITADGSLSYRLTSRTNSFWLKWCTISNIKCDKKISKGLKSKTYHTIIQTVEIYGAEC</sequence>
<protein>
    <submittedName>
        <fullName evidence="1">Uncharacterized protein</fullName>
    </submittedName>
</protein>
<gene>
    <name evidence="1" type="ORF">JRQ81_016646</name>
</gene>
<evidence type="ECO:0000313" key="2">
    <source>
        <dbReference type="Proteomes" id="UP001142489"/>
    </source>
</evidence>
<accession>A0A9Q1B1I1</accession>
<reference evidence="1" key="1">
    <citation type="journal article" date="2023" name="DNA Res.">
        <title>Chromosome-level genome assembly of Phrynocephalus forsythii using third-generation DNA sequencing and Hi-C analysis.</title>
        <authorList>
            <person name="Qi Y."/>
            <person name="Zhao W."/>
            <person name="Zhao Y."/>
            <person name="Niu C."/>
            <person name="Cao S."/>
            <person name="Zhang Y."/>
        </authorList>
    </citation>
    <scope>NUCLEOTIDE SEQUENCE</scope>
    <source>
        <tissue evidence="1">Muscle</tissue>
    </source>
</reference>
<organism evidence="1 2">
    <name type="scientific">Phrynocephalus forsythii</name>
    <dbReference type="NCBI Taxonomy" id="171643"/>
    <lineage>
        <taxon>Eukaryota</taxon>
        <taxon>Metazoa</taxon>
        <taxon>Chordata</taxon>
        <taxon>Craniata</taxon>
        <taxon>Vertebrata</taxon>
        <taxon>Euteleostomi</taxon>
        <taxon>Lepidosauria</taxon>
        <taxon>Squamata</taxon>
        <taxon>Bifurcata</taxon>
        <taxon>Unidentata</taxon>
        <taxon>Episquamata</taxon>
        <taxon>Toxicofera</taxon>
        <taxon>Iguania</taxon>
        <taxon>Acrodonta</taxon>
        <taxon>Agamidae</taxon>
        <taxon>Agaminae</taxon>
        <taxon>Phrynocephalus</taxon>
    </lineage>
</organism>
<name>A0A9Q1B1I1_9SAUR</name>
<dbReference type="AlphaFoldDB" id="A0A9Q1B1I1"/>
<evidence type="ECO:0000313" key="1">
    <source>
        <dbReference type="EMBL" id="KAJ7326887.1"/>
    </source>
</evidence>
<keyword evidence="2" id="KW-1185">Reference proteome</keyword>
<dbReference type="Proteomes" id="UP001142489">
    <property type="component" value="Unassembled WGS sequence"/>
</dbReference>
<dbReference type="OrthoDB" id="8898144at2759"/>